<evidence type="ECO:0000256" key="3">
    <source>
        <dbReference type="ARBA" id="ARBA00023125"/>
    </source>
</evidence>
<evidence type="ECO:0000313" key="17">
    <source>
        <dbReference type="RefSeq" id="XP_027266376.1"/>
    </source>
</evidence>
<dbReference type="PROSITE" id="PS50071">
    <property type="entry name" value="HOMEOBOX_2"/>
    <property type="match status" value="1"/>
</dbReference>
<reference evidence="16" key="2">
    <citation type="journal article" date="2020" name="Biotechnol. Bioeng.">
        <title>Chromosome-scale scaffolds for the Chinese hamster reference genome assembly to facilitate the study of the CHO epigenome.</title>
        <authorList>
            <person name="Hilliard W."/>
            <person name="MacDonald M."/>
            <person name="Lee K.H."/>
        </authorList>
    </citation>
    <scope>NUCLEOTIDE SEQUENCE [LARGE SCALE GENOMIC DNA]</scope>
    <source>
        <strain evidence="16">17A/GY</strain>
    </source>
</reference>
<dbReference type="Proteomes" id="UP001108280">
    <property type="component" value="Chromosome 3"/>
</dbReference>
<evidence type="ECO:0000256" key="8">
    <source>
        <dbReference type="ARBA" id="ARBA00055445"/>
    </source>
</evidence>
<name>A0A8C2QIQ2_CRIGR</name>
<dbReference type="GO" id="GO:0005634">
    <property type="term" value="C:nucleus"/>
    <property type="evidence" value="ECO:0007669"/>
    <property type="project" value="UniProtKB-SubCell"/>
</dbReference>
<feature type="compositionally biased region" description="Basic and acidic residues" evidence="12">
    <location>
        <begin position="8"/>
        <end position="25"/>
    </location>
</feature>
<sequence>MAGPMTHRNMEKESSGYSEAPEKLDLSFSIDAILRKPTERRNMPRPQSIGGEDARQTATPGSKLERPSQDQLQEEKRSKRRVRTTFTTEQLQELEKLFHFTHYPDIHVRTQLASRINLPEARVQIWFQNQRAKWRKQEKIGSLGASQQPGSCADTHCSAQAGTSQRVLPTISDSDHFNLVPCPDDLCPMAPMGPAALAWLSHSSALCPYLHSAISTPQVGQHLCYFNIGTGCSLPKQATLLSQ</sequence>
<dbReference type="GO" id="GO:0001227">
    <property type="term" value="F:DNA-binding transcription repressor activity, RNA polymerase II-specific"/>
    <property type="evidence" value="ECO:0007669"/>
    <property type="project" value="Ensembl"/>
</dbReference>
<keyword evidence="5" id="KW-0010">Activator</keyword>
<evidence type="ECO:0000256" key="12">
    <source>
        <dbReference type="SAM" id="MobiDB-lite"/>
    </source>
</evidence>
<dbReference type="GeneID" id="100756409"/>
<accession>A0A8C2QIQ2</accession>
<reference evidence="16" key="1">
    <citation type="journal article" date="2018" name="Biotechnol. Bioeng.">
        <title>A reference genome of the Chinese hamster based on a hybrid assembly strategy.</title>
        <authorList>
            <person name="Rupp O."/>
            <person name="MacDonald M.L."/>
            <person name="Li S."/>
            <person name="Dhiman H."/>
            <person name="Polson S."/>
            <person name="Griep S."/>
            <person name="Heffner K."/>
            <person name="Hernandez I."/>
            <person name="Brinkrolf K."/>
            <person name="Jadhav V."/>
            <person name="Samoudi M."/>
            <person name="Hao H."/>
            <person name="Kingham B."/>
            <person name="Goesmann A."/>
            <person name="Betenbaugh M.J."/>
            <person name="Lewis N.E."/>
            <person name="Borth N."/>
            <person name="Lee K.H."/>
        </authorList>
    </citation>
    <scope>NUCLEOTIDE SEQUENCE [LARGE SCALE GENOMIC DNA]</scope>
    <source>
        <strain evidence="16">17A/GY</strain>
    </source>
</reference>
<keyword evidence="3 10" id="KW-0238">DNA-binding</keyword>
<dbReference type="OrthoDB" id="6159439at2759"/>
<dbReference type="CDD" id="cd00086">
    <property type="entry name" value="homeodomain"/>
    <property type="match status" value="1"/>
</dbReference>
<dbReference type="AlphaFoldDB" id="A0A8C2QIQ2"/>
<dbReference type="PANTHER" id="PTHR24329">
    <property type="entry name" value="HOMEOBOX PROTEIN ARISTALESS"/>
    <property type="match status" value="1"/>
</dbReference>
<dbReference type="InterPro" id="IPR050649">
    <property type="entry name" value="Paired_Homeobox_TFs"/>
</dbReference>
<dbReference type="Gene3D" id="1.10.10.60">
    <property type="entry name" value="Homeodomain-like"/>
    <property type="match status" value="1"/>
</dbReference>
<reference evidence="17" key="3">
    <citation type="submission" date="2025-04" db="UniProtKB">
        <authorList>
            <consortium name="RefSeq"/>
        </authorList>
    </citation>
    <scope>IDENTIFICATION</scope>
    <source>
        <strain evidence="17">17A/GY</strain>
        <tissue evidence="17">Liver</tissue>
    </source>
</reference>
<dbReference type="RefSeq" id="XP_027266376.1">
    <property type="nucleotide sequence ID" value="XM_027410575.2"/>
</dbReference>
<dbReference type="SMART" id="SM00389">
    <property type="entry name" value="HOX"/>
    <property type="match status" value="1"/>
</dbReference>
<reference evidence="14" key="4">
    <citation type="submission" date="2025-05" db="UniProtKB">
        <authorList>
            <consortium name="Ensembl"/>
        </authorList>
    </citation>
    <scope>IDENTIFICATION</scope>
</reference>
<dbReference type="FunFam" id="1.10.10.60:FF:000369">
    <property type="entry name" value="Intestine specific homeobox"/>
    <property type="match status" value="1"/>
</dbReference>
<dbReference type="GO" id="GO:0000977">
    <property type="term" value="F:RNA polymerase II transcription regulatory region sequence-specific DNA binding"/>
    <property type="evidence" value="ECO:0007669"/>
    <property type="project" value="TreeGrafter"/>
</dbReference>
<evidence type="ECO:0000256" key="6">
    <source>
        <dbReference type="ARBA" id="ARBA00023163"/>
    </source>
</evidence>
<evidence type="ECO:0000256" key="4">
    <source>
        <dbReference type="ARBA" id="ARBA00023155"/>
    </source>
</evidence>
<evidence type="ECO:0000256" key="7">
    <source>
        <dbReference type="ARBA" id="ARBA00023242"/>
    </source>
</evidence>
<gene>
    <name evidence="14 17" type="primary">Isx</name>
</gene>
<evidence type="ECO:0000259" key="13">
    <source>
        <dbReference type="PROSITE" id="PS50071"/>
    </source>
</evidence>
<proteinExistence type="predicted"/>
<comment type="function">
    <text evidence="8">Transcription factor that regulates gene expression in intestine. May participate in vitamin A metabolism most likely by regulating BCO1 expression in the intestine.</text>
</comment>
<dbReference type="Ensembl" id="ENSCGRT00001018856.1">
    <property type="protein sequence ID" value="ENSCGRP00001014619.1"/>
    <property type="gene ID" value="ENSCGRG00001015448.1"/>
</dbReference>
<dbReference type="Proteomes" id="UP000694386">
    <property type="component" value="Unplaced"/>
</dbReference>
<evidence type="ECO:0000256" key="10">
    <source>
        <dbReference type="PROSITE-ProRule" id="PRU00108"/>
    </source>
</evidence>
<dbReference type="GO" id="GO:1901738">
    <property type="term" value="P:regulation of vitamin A metabolic process"/>
    <property type="evidence" value="ECO:0007669"/>
    <property type="project" value="Ensembl"/>
</dbReference>
<keyword evidence="4 10" id="KW-0371">Homeobox</keyword>
<dbReference type="InterPro" id="IPR001356">
    <property type="entry name" value="HD"/>
</dbReference>
<dbReference type="GO" id="GO:1904479">
    <property type="term" value="P:negative regulation of intestinal absorption"/>
    <property type="evidence" value="ECO:0007669"/>
    <property type="project" value="Ensembl"/>
</dbReference>
<dbReference type="Pfam" id="PF00046">
    <property type="entry name" value="Homeodomain"/>
    <property type="match status" value="1"/>
</dbReference>
<evidence type="ECO:0000313" key="14">
    <source>
        <dbReference type="Ensembl" id="ENSCGRP00001014619.1"/>
    </source>
</evidence>
<keyword evidence="2" id="KW-0805">Transcription regulation</keyword>
<dbReference type="PANTHER" id="PTHR24329:SF362">
    <property type="entry name" value="INTESTINE-SPECIFIC HOMEOBOX"/>
    <property type="match status" value="1"/>
</dbReference>
<dbReference type="InterPro" id="IPR017970">
    <property type="entry name" value="Homeobox_CS"/>
</dbReference>
<dbReference type="InterPro" id="IPR009057">
    <property type="entry name" value="Homeodomain-like_sf"/>
</dbReference>
<dbReference type="GeneTree" id="ENSGT00940000161702"/>
<dbReference type="PROSITE" id="PS00027">
    <property type="entry name" value="HOMEOBOX_1"/>
    <property type="match status" value="1"/>
</dbReference>
<evidence type="ECO:0000313" key="15">
    <source>
        <dbReference type="Proteomes" id="UP000694386"/>
    </source>
</evidence>
<evidence type="ECO:0000256" key="11">
    <source>
        <dbReference type="RuleBase" id="RU000682"/>
    </source>
</evidence>
<feature type="compositionally biased region" description="Basic and acidic residues" evidence="12">
    <location>
        <begin position="63"/>
        <end position="77"/>
    </location>
</feature>
<keyword evidence="6" id="KW-0804">Transcription</keyword>
<dbReference type="OMA" id="MTHRNME"/>
<comment type="subcellular location">
    <subcellularLocation>
        <location evidence="1 10 11">Nucleus</location>
    </subcellularLocation>
</comment>
<feature type="domain" description="Homeobox" evidence="13">
    <location>
        <begin position="77"/>
        <end position="137"/>
    </location>
</feature>
<feature type="DNA-binding region" description="Homeobox" evidence="10">
    <location>
        <begin position="79"/>
        <end position="138"/>
    </location>
</feature>
<evidence type="ECO:0000256" key="9">
    <source>
        <dbReference type="ARBA" id="ARBA00067428"/>
    </source>
</evidence>
<keyword evidence="16" id="KW-1185">Reference proteome</keyword>
<evidence type="ECO:0000256" key="2">
    <source>
        <dbReference type="ARBA" id="ARBA00023015"/>
    </source>
</evidence>
<dbReference type="KEGG" id="cge:100756409"/>
<evidence type="ECO:0000256" key="5">
    <source>
        <dbReference type="ARBA" id="ARBA00023159"/>
    </source>
</evidence>
<keyword evidence="7 10" id="KW-0539">Nucleus</keyword>
<evidence type="ECO:0000313" key="16">
    <source>
        <dbReference type="Proteomes" id="UP001108280"/>
    </source>
</evidence>
<evidence type="ECO:0000256" key="1">
    <source>
        <dbReference type="ARBA" id="ARBA00004123"/>
    </source>
</evidence>
<feature type="compositionally biased region" description="Basic and acidic residues" evidence="12">
    <location>
        <begin position="33"/>
        <end position="42"/>
    </location>
</feature>
<dbReference type="SUPFAM" id="SSF46689">
    <property type="entry name" value="Homeodomain-like"/>
    <property type="match status" value="1"/>
</dbReference>
<dbReference type="RefSeq" id="XP_016819311.1">
    <property type="nucleotide sequence ID" value="XM_016963822.3"/>
</dbReference>
<organism evidence="14 15">
    <name type="scientific">Cricetulus griseus</name>
    <name type="common">Chinese hamster</name>
    <name type="synonym">Cricetulus barabensis griseus</name>
    <dbReference type="NCBI Taxonomy" id="10029"/>
    <lineage>
        <taxon>Eukaryota</taxon>
        <taxon>Metazoa</taxon>
        <taxon>Chordata</taxon>
        <taxon>Craniata</taxon>
        <taxon>Vertebrata</taxon>
        <taxon>Euteleostomi</taxon>
        <taxon>Mammalia</taxon>
        <taxon>Eutheria</taxon>
        <taxon>Euarchontoglires</taxon>
        <taxon>Glires</taxon>
        <taxon>Rodentia</taxon>
        <taxon>Myomorpha</taxon>
        <taxon>Muroidea</taxon>
        <taxon>Cricetidae</taxon>
        <taxon>Cricetinae</taxon>
        <taxon>Cricetulus</taxon>
    </lineage>
</organism>
<protein>
    <recommendedName>
        <fullName evidence="9">Intestine-specific homeobox</fullName>
    </recommendedName>
</protein>
<dbReference type="CTD" id="91464"/>
<feature type="region of interest" description="Disordered" evidence="12">
    <location>
        <begin position="1"/>
        <end position="84"/>
    </location>
</feature>